<evidence type="ECO:0000256" key="3">
    <source>
        <dbReference type="ARBA" id="ARBA00022801"/>
    </source>
</evidence>
<comment type="caution">
    <text evidence="8">The sequence shown here is derived from an EMBL/GenBank/DDBJ whole genome shotgun (WGS) entry which is preliminary data.</text>
</comment>
<feature type="domain" description="AB hydrolase-1" evidence="6">
    <location>
        <begin position="87"/>
        <end position="264"/>
    </location>
</feature>
<evidence type="ECO:0000256" key="4">
    <source>
        <dbReference type="SAM" id="MobiDB-lite"/>
    </source>
</evidence>
<accession>A0A2A9FJT5</accession>
<dbReference type="EMBL" id="PDJK01000002">
    <property type="protein sequence ID" value="PFG50822.1"/>
    <property type="molecule type" value="Genomic_DNA"/>
</dbReference>
<comment type="similarity">
    <text evidence="1">Belongs to the peptidase S33 family.</text>
</comment>
<dbReference type="AlphaFoldDB" id="A0A2A9FJT5"/>
<dbReference type="InterPro" id="IPR029058">
    <property type="entry name" value="AB_hydrolase_fold"/>
</dbReference>
<dbReference type="InterPro" id="IPR000073">
    <property type="entry name" value="AB_hydrolase_1"/>
</dbReference>
<evidence type="ECO:0000259" key="6">
    <source>
        <dbReference type="Pfam" id="PF00561"/>
    </source>
</evidence>
<feature type="region of interest" description="Disordered" evidence="4">
    <location>
        <begin position="480"/>
        <end position="515"/>
    </location>
</feature>
<evidence type="ECO:0000313" key="9">
    <source>
        <dbReference type="Proteomes" id="UP000243542"/>
    </source>
</evidence>
<dbReference type="InterPro" id="IPR013595">
    <property type="entry name" value="Pept_S33_TAP-like_C"/>
</dbReference>
<protein>
    <submittedName>
        <fullName evidence="8">Alpha/beta hydrolase family protein</fullName>
    </submittedName>
</protein>
<keyword evidence="2 5" id="KW-0732">Signal</keyword>
<dbReference type="SUPFAM" id="SSF53474">
    <property type="entry name" value="alpha/beta-Hydrolases"/>
    <property type="match status" value="1"/>
</dbReference>
<dbReference type="PANTHER" id="PTHR43248">
    <property type="entry name" value="2-SUCCINYL-6-HYDROXY-2,4-CYCLOHEXADIENE-1-CARBOXYLATE SYNTHASE"/>
    <property type="match status" value="1"/>
</dbReference>
<organism evidence="8 9">
    <name type="scientific">Amycolatopsis sulphurea</name>
    <dbReference type="NCBI Taxonomy" id="76022"/>
    <lineage>
        <taxon>Bacteria</taxon>
        <taxon>Bacillati</taxon>
        <taxon>Actinomycetota</taxon>
        <taxon>Actinomycetes</taxon>
        <taxon>Pseudonocardiales</taxon>
        <taxon>Pseudonocardiaceae</taxon>
        <taxon>Amycolatopsis</taxon>
    </lineage>
</organism>
<dbReference type="Gene3D" id="3.40.50.1820">
    <property type="entry name" value="alpha/beta hydrolase"/>
    <property type="match status" value="1"/>
</dbReference>
<keyword evidence="9" id="KW-1185">Reference proteome</keyword>
<gene>
    <name evidence="8" type="ORF">ATK36_6076</name>
</gene>
<evidence type="ECO:0000313" key="8">
    <source>
        <dbReference type="EMBL" id="PFG50822.1"/>
    </source>
</evidence>
<dbReference type="InterPro" id="IPR051601">
    <property type="entry name" value="Serine_prot/Carboxylest_S33"/>
</dbReference>
<dbReference type="Proteomes" id="UP000243542">
    <property type="component" value="Unassembled WGS sequence"/>
</dbReference>
<feature type="chain" id="PRO_5039662190" evidence="5">
    <location>
        <begin position="18"/>
        <end position="525"/>
    </location>
</feature>
<evidence type="ECO:0000256" key="2">
    <source>
        <dbReference type="ARBA" id="ARBA00022729"/>
    </source>
</evidence>
<dbReference type="RefSeq" id="WP_211291985.1">
    <property type="nucleotide sequence ID" value="NZ_JBIAKZ010000036.1"/>
</dbReference>
<feature type="domain" description="Peptidase S33 tripeptidyl aminopeptidase-like C-terminal" evidence="7">
    <location>
        <begin position="384"/>
        <end position="480"/>
    </location>
</feature>
<sequence>MRSIAAVLAATAFGATALTAVPAAAEPAAAPGYTPPPITWGPCHTSGLGSAECGFLVVPMDYARPGAEKVRIAVSRIKHTAAEYQGVMVVNPGGPGASGLGFARLGRSVPHQAGAGYDWVGFDPRGVGDSEPKITCDGNYTSYARPPYVPSAPGVESAWLAKTKGYADACAKNGAILEHVKTVDVAQDMESLRKALGEKQLNYYGFSYGTYLGQVYSTLYPEHVRRMVLDGNVDPQRIWYRSNFDQDAAFDRTIKVYFDWLAKYDGIYHLGKTGAEVQQLWYDQRARLDKAPADGKIGGSEWTDIFLKAGYYVFGWQDMADAFAGWVHRGDWQPLKKLYDQANPQGDDNGYAVYASVQCTDAPWPKNWHRWRSDSWRTHFRAPFETWGNTWFNAPCANWPATSGHPVRVDGSKVAGALLISEELDAATPYEGSLEVRTLFPRSSLISAPGGTTHAGSLSGVACVDDKVAAYLATGALPERTAGPGSDVQCEPVPPPVPTAGEAKPKADSPAQQPVQRVLAELPRF</sequence>
<dbReference type="PANTHER" id="PTHR43248:SF29">
    <property type="entry name" value="TRIPEPTIDYL AMINOPEPTIDASE"/>
    <property type="match status" value="1"/>
</dbReference>
<keyword evidence="3 8" id="KW-0378">Hydrolase</keyword>
<evidence type="ECO:0000256" key="5">
    <source>
        <dbReference type="SAM" id="SignalP"/>
    </source>
</evidence>
<evidence type="ECO:0000256" key="1">
    <source>
        <dbReference type="ARBA" id="ARBA00010088"/>
    </source>
</evidence>
<feature type="signal peptide" evidence="5">
    <location>
        <begin position="1"/>
        <end position="17"/>
    </location>
</feature>
<evidence type="ECO:0000259" key="7">
    <source>
        <dbReference type="Pfam" id="PF08386"/>
    </source>
</evidence>
<dbReference type="Pfam" id="PF00561">
    <property type="entry name" value="Abhydrolase_1"/>
    <property type="match status" value="1"/>
</dbReference>
<dbReference type="Pfam" id="PF08386">
    <property type="entry name" value="Abhydrolase_4"/>
    <property type="match status" value="1"/>
</dbReference>
<reference evidence="8 9" key="1">
    <citation type="submission" date="2017-10" db="EMBL/GenBank/DDBJ databases">
        <title>Sequencing the genomes of 1000 actinobacteria strains.</title>
        <authorList>
            <person name="Klenk H.-P."/>
        </authorList>
    </citation>
    <scope>NUCLEOTIDE SEQUENCE [LARGE SCALE GENOMIC DNA]</scope>
    <source>
        <strain evidence="8 9">DSM 46092</strain>
    </source>
</reference>
<dbReference type="GO" id="GO:0016787">
    <property type="term" value="F:hydrolase activity"/>
    <property type="evidence" value="ECO:0007669"/>
    <property type="project" value="UniProtKB-KW"/>
</dbReference>
<proteinExistence type="inferred from homology"/>
<name>A0A2A9FJT5_9PSEU</name>